<keyword evidence="17" id="KW-0325">Glycoprotein</keyword>
<keyword evidence="12" id="KW-0611">Plant defense</keyword>
<evidence type="ECO:0000256" key="2">
    <source>
        <dbReference type="ARBA" id="ARBA00004191"/>
    </source>
</evidence>
<feature type="domain" description="Leucine-rich repeat-containing N-terminal plant-type" evidence="19">
    <location>
        <begin position="435"/>
        <end position="475"/>
    </location>
</feature>
<dbReference type="GO" id="GO:0005886">
    <property type="term" value="C:plasma membrane"/>
    <property type="evidence" value="ECO:0007669"/>
    <property type="project" value="UniProtKB-SubCell"/>
</dbReference>
<keyword evidence="9" id="KW-0812">Transmembrane</keyword>
<keyword evidence="21" id="KW-1185">Reference proteome</keyword>
<dbReference type="PANTHER" id="PTHR48052:SF8">
    <property type="entry name" value="LRR RECEPTOR-LIKE SERINE_THREONINE-PROTEIN KINASE FLS2"/>
    <property type="match status" value="1"/>
</dbReference>
<dbReference type="PANTHER" id="PTHR48052">
    <property type="entry name" value="UNNAMED PRODUCT"/>
    <property type="match status" value="1"/>
</dbReference>
<keyword evidence="7" id="KW-0964">Secreted</keyword>
<evidence type="ECO:0000256" key="16">
    <source>
        <dbReference type="ARBA" id="ARBA00023170"/>
    </source>
</evidence>
<dbReference type="Pfam" id="PF00560">
    <property type="entry name" value="LRR_1"/>
    <property type="match status" value="5"/>
</dbReference>
<dbReference type="Gene3D" id="3.80.10.10">
    <property type="entry name" value="Ribonuclease Inhibitor"/>
    <property type="match status" value="3"/>
</dbReference>
<evidence type="ECO:0000256" key="1">
    <source>
        <dbReference type="ARBA" id="ARBA00004170"/>
    </source>
</evidence>
<dbReference type="EMBL" id="QZWG01000010">
    <property type="protein sequence ID" value="RZB87089.1"/>
    <property type="molecule type" value="Genomic_DNA"/>
</dbReference>
<evidence type="ECO:0000256" key="12">
    <source>
        <dbReference type="ARBA" id="ARBA00022821"/>
    </source>
</evidence>
<evidence type="ECO:0000256" key="10">
    <source>
        <dbReference type="ARBA" id="ARBA00022729"/>
    </source>
</evidence>
<evidence type="ECO:0000256" key="6">
    <source>
        <dbReference type="ARBA" id="ARBA00022512"/>
    </source>
</evidence>
<comment type="caution">
    <text evidence="20">The sequence shown here is derived from an EMBL/GenBank/DDBJ whole genome shotgun (WGS) entry which is preliminary data.</text>
</comment>
<name>A0A445ILZ6_GLYSO</name>
<protein>
    <submittedName>
        <fullName evidence="20">Receptor-like protein EIX2</fullName>
    </submittedName>
</protein>
<feature type="non-terminal residue" evidence="20">
    <location>
        <position position="1"/>
    </location>
</feature>
<evidence type="ECO:0000256" key="8">
    <source>
        <dbReference type="ARBA" id="ARBA00022614"/>
    </source>
</evidence>
<comment type="similarity">
    <text evidence="18">Belongs to the polygalacturonase-inhibiting protein family.</text>
</comment>
<evidence type="ECO:0000256" key="9">
    <source>
        <dbReference type="ARBA" id="ARBA00022692"/>
    </source>
</evidence>
<comment type="similarity">
    <text evidence="4">Belongs to the RLP family.</text>
</comment>
<organism evidence="20 21">
    <name type="scientific">Glycine soja</name>
    <name type="common">Wild soybean</name>
    <dbReference type="NCBI Taxonomy" id="3848"/>
    <lineage>
        <taxon>Eukaryota</taxon>
        <taxon>Viridiplantae</taxon>
        <taxon>Streptophyta</taxon>
        <taxon>Embryophyta</taxon>
        <taxon>Tracheophyta</taxon>
        <taxon>Spermatophyta</taxon>
        <taxon>Magnoliopsida</taxon>
        <taxon>eudicotyledons</taxon>
        <taxon>Gunneridae</taxon>
        <taxon>Pentapetalae</taxon>
        <taxon>rosids</taxon>
        <taxon>fabids</taxon>
        <taxon>Fabales</taxon>
        <taxon>Fabaceae</taxon>
        <taxon>Papilionoideae</taxon>
        <taxon>50 kb inversion clade</taxon>
        <taxon>NPAAA clade</taxon>
        <taxon>indigoferoid/millettioid clade</taxon>
        <taxon>Phaseoleae</taxon>
        <taxon>Glycine</taxon>
        <taxon>Glycine subgen. Soja</taxon>
    </lineage>
</organism>
<keyword evidence="11" id="KW-0677">Repeat</keyword>
<dbReference type="InterPro" id="IPR032675">
    <property type="entry name" value="LRR_dom_sf"/>
</dbReference>
<evidence type="ECO:0000256" key="4">
    <source>
        <dbReference type="ARBA" id="ARBA00009592"/>
    </source>
</evidence>
<dbReference type="FunFam" id="3.80.10.10:FF:000400">
    <property type="entry name" value="Nuclear pore complex protein NUP107"/>
    <property type="match status" value="1"/>
</dbReference>
<dbReference type="InterPro" id="IPR013210">
    <property type="entry name" value="LRR_N_plant-typ"/>
</dbReference>
<dbReference type="GO" id="GO:0006952">
    <property type="term" value="P:defense response"/>
    <property type="evidence" value="ECO:0007669"/>
    <property type="project" value="UniProtKB-KW"/>
</dbReference>
<evidence type="ECO:0000313" key="20">
    <source>
        <dbReference type="EMBL" id="RZB87089.1"/>
    </source>
</evidence>
<evidence type="ECO:0000256" key="13">
    <source>
        <dbReference type="ARBA" id="ARBA00022989"/>
    </source>
</evidence>
<comment type="subcellular location">
    <subcellularLocation>
        <location evidence="3">Cell membrane</location>
        <topology evidence="3">Single-pass type I membrane protein</topology>
    </subcellularLocation>
    <subcellularLocation>
        <location evidence="1">Membrane</location>
        <topology evidence="1">Peripheral membrane protein</topology>
    </subcellularLocation>
    <subcellularLocation>
        <location evidence="2">Secreted</location>
        <location evidence="2">Cell wall</location>
    </subcellularLocation>
</comment>
<proteinExistence type="inferred from homology"/>
<keyword evidence="10" id="KW-0732">Signal</keyword>
<sequence length="886" mass="99824">DQDDMDDTVCEKYDIIKKKWAQFCQTRKDPSWEKLLAEKTKKNLEEVAQLGSVDGVIDPSSPVRCHVKWKMARTKKIGEMTTEAAKEIIEKMGVIDLPSPMDVTMFSPLLLDIQSTLDMFVLLEPVSPSSNTSDRLHGRPAALPHYLLKNYSRCGLYIKANPAHLVTLGRVYEGSIIVHNTSLLSGQVKVGVEEVKDPDAPVPVPIDEAVVSPTKPPQTPDLEVDDPLYLMTLTILELFLRPYQVTWDATVFGVFNPNFPLYIEHQGLSEIAHGDQCLSISVLQLWILHLTETSMRAGNSDLYGFLEPQSIQRSGQLQFEAESYIKSWMRSSKRDVYLGTYLNGALKGLDDAAQPKSKAAARWIAVKIPSSGVTDFLGFADTPRNLIIFLNFHIWKVVMGSYFLKILFAVLVCFSHTKLFILGFISPLHVKCIEKERQALLNFKQGLQDYSGMLSRWSDDDNSRDCCKWKGIECNNETVHVQMLDLRASDVHFFTGDLYISLFLELQNMEYLDLSRNLFPDSQIPEQMGNFKNLRYLNLSDLSFVGGIPSQLGNLSKLEYLDLKRIFVGGAIPSQLGNLSKLRYVDLAGNSLSGEIPFQWVTSLSSLTTLDLSSFGNLSVDTISSLFDSHSNLSTSLSILDLSNNMLTSSTFQLLFNYSINLQELYLSVLLIKVFLCHMLPFKIPHHLVTLHLSQNLLKLLAIFNWISNFTTNLHLLSHGGKILEGPIPDGFGKVINHLEILSLHFNKLQGENSASLWNICTLKELHLYNNNLSGKISSFIQNSIFMIQQVFQTLDLSDNRITGMLPSHSNWTYLRKLDLSNNHLKNDLHGEIHSHIRNLGSLEFLDLSGNHFFGKIPYTLSNIDGLAMLDLSNIGNKEAFQTHLE</sequence>
<keyword evidence="15" id="KW-1015">Disulfide bond</keyword>
<evidence type="ECO:0000256" key="5">
    <source>
        <dbReference type="ARBA" id="ARBA00022475"/>
    </source>
</evidence>
<keyword evidence="16 20" id="KW-0675">Receptor</keyword>
<dbReference type="Proteomes" id="UP000289340">
    <property type="component" value="Chromosome 10"/>
</dbReference>
<evidence type="ECO:0000256" key="7">
    <source>
        <dbReference type="ARBA" id="ARBA00022525"/>
    </source>
</evidence>
<dbReference type="Pfam" id="PF08263">
    <property type="entry name" value="LRRNT_2"/>
    <property type="match status" value="1"/>
</dbReference>
<gene>
    <name evidence="20" type="ORF">D0Y65_026986</name>
</gene>
<evidence type="ECO:0000256" key="15">
    <source>
        <dbReference type="ARBA" id="ARBA00023157"/>
    </source>
</evidence>
<dbReference type="InterPro" id="IPR001611">
    <property type="entry name" value="Leu-rich_rpt"/>
</dbReference>
<keyword evidence="5" id="KW-1003">Cell membrane</keyword>
<dbReference type="SUPFAM" id="SSF52058">
    <property type="entry name" value="L domain-like"/>
    <property type="match status" value="2"/>
</dbReference>
<accession>A0A445ILZ6</accession>
<dbReference type="AlphaFoldDB" id="A0A445ILZ6"/>
<evidence type="ECO:0000256" key="11">
    <source>
        <dbReference type="ARBA" id="ARBA00022737"/>
    </source>
</evidence>
<reference evidence="20 21" key="1">
    <citation type="submission" date="2018-09" db="EMBL/GenBank/DDBJ databases">
        <title>A high-quality reference genome of wild soybean provides a powerful tool to mine soybean genomes.</title>
        <authorList>
            <person name="Xie M."/>
            <person name="Chung C.Y.L."/>
            <person name="Li M.-W."/>
            <person name="Wong F.-L."/>
            <person name="Chan T.-F."/>
            <person name="Lam H.-M."/>
        </authorList>
    </citation>
    <scope>NUCLEOTIDE SEQUENCE [LARGE SCALE GENOMIC DNA]</scope>
    <source>
        <strain evidence="21">cv. W05</strain>
        <tissue evidence="20">Hypocotyl of etiolated seedlings</tissue>
    </source>
</reference>
<keyword evidence="8" id="KW-0433">Leucine-rich repeat</keyword>
<evidence type="ECO:0000256" key="18">
    <source>
        <dbReference type="ARBA" id="ARBA00038043"/>
    </source>
</evidence>
<keyword evidence="13" id="KW-1133">Transmembrane helix</keyword>
<evidence type="ECO:0000256" key="3">
    <source>
        <dbReference type="ARBA" id="ARBA00004251"/>
    </source>
</evidence>
<keyword evidence="14" id="KW-0472">Membrane</keyword>
<evidence type="ECO:0000256" key="14">
    <source>
        <dbReference type="ARBA" id="ARBA00023136"/>
    </source>
</evidence>
<evidence type="ECO:0000256" key="17">
    <source>
        <dbReference type="ARBA" id="ARBA00023180"/>
    </source>
</evidence>
<evidence type="ECO:0000259" key="19">
    <source>
        <dbReference type="Pfam" id="PF08263"/>
    </source>
</evidence>
<keyword evidence="6" id="KW-0134">Cell wall</keyword>
<evidence type="ECO:0000313" key="21">
    <source>
        <dbReference type="Proteomes" id="UP000289340"/>
    </source>
</evidence>